<reference evidence="3 4" key="1">
    <citation type="submission" date="2018-11" db="EMBL/GenBank/DDBJ databases">
        <title>Genome sequence of Saitozyma podzolica DSM 27192.</title>
        <authorList>
            <person name="Aliyu H."/>
            <person name="Gorte O."/>
            <person name="Ochsenreither K."/>
        </authorList>
    </citation>
    <scope>NUCLEOTIDE SEQUENCE [LARGE SCALE GENOMIC DNA]</scope>
    <source>
        <strain evidence="3 4">DSM 27192</strain>
    </source>
</reference>
<feature type="compositionally biased region" description="Polar residues" evidence="1">
    <location>
        <begin position="225"/>
        <end position="237"/>
    </location>
</feature>
<evidence type="ECO:0000313" key="3">
    <source>
        <dbReference type="EMBL" id="RSH90916.1"/>
    </source>
</evidence>
<proteinExistence type="predicted"/>
<comment type="caution">
    <text evidence="3">The sequence shown here is derived from an EMBL/GenBank/DDBJ whole genome shotgun (WGS) entry which is preliminary data.</text>
</comment>
<dbReference type="Pfam" id="PF25540">
    <property type="entry name" value="DUF7923"/>
    <property type="match status" value="1"/>
</dbReference>
<feature type="region of interest" description="Disordered" evidence="1">
    <location>
        <begin position="1"/>
        <end position="161"/>
    </location>
</feature>
<feature type="region of interest" description="Disordered" evidence="1">
    <location>
        <begin position="225"/>
        <end position="285"/>
    </location>
</feature>
<keyword evidence="4" id="KW-1185">Reference proteome</keyword>
<feature type="compositionally biased region" description="Basic residues" evidence="1">
    <location>
        <begin position="1003"/>
        <end position="1014"/>
    </location>
</feature>
<evidence type="ECO:0000313" key="4">
    <source>
        <dbReference type="Proteomes" id="UP000279259"/>
    </source>
</evidence>
<feature type="region of interest" description="Disordered" evidence="1">
    <location>
        <begin position="902"/>
        <end position="924"/>
    </location>
</feature>
<dbReference type="PANTHER" id="PTHR37543">
    <property type="entry name" value="CCCH ZINC FINGER DNA BINDING PROTEIN (AFU_ORTHOLOGUE AFUA_5G12760)"/>
    <property type="match status" value="1"/>
</dbReference>
<feature type="compositionally biased region" description="Low complexity" evidence="1">
    <location>
        <begin position="21"/>
        <end position="46"/>
    </location>
</feature>
<feature type="compositionally biased region" description="Basic and acidic residues" evidence="1">
    <location>
        <begin position="181"/>
        <end position="191"/>
    </location>
</feature>
<feature type="compositionally biased region" description="Low complexity" evidence="1">
    <location>
        <begin position="192"/>
        <end position="202"/>
    </location>
</feature>
<dbReference type="EMBL" id="RSCD01000009">
    <property type="protein sequence ID" value="RSH90916.1"/>
    <property type="molecule type" value="Genomic_DNA"/>
</dbReference>
<feature type="compositionally biased region" description="Pro residues" evidence="1">
    <location>
        <begin position="336"/>
        <end position="348"/>
    </location>
</feature>
<dbReference type="PANTHER" id="PTHR37543:SF1">
    <property type="entry name" value="CCCH ZINC FINGER DNA BINDING PROTEIN (AFU_ORTHOLOGUE AFUA_5G12760)"/>
    <property type="match status" value="1"/>
</dbReference>
<dbReference type="OrthoDB" id="2565275at2759"/>
<evidence type="ECO:0000256" key="1">
    <source>
        <dbReference type="SAM" id="MobiDB-lite"/>
    </source>
</evidence>
<name>A0A427YIJ5_9TREE</name>
<feature type="region of interest" description="Disordered" evidence="1">
    <location>
        <begin position="178"/>
        <end position="210"/>
    </location>
</feature>
<feature type="compositionally biased region" description="Polar residues" evidence="1">
    <location>
        <begin position="129"/>
        <end position="140"/>
    </location>
</feature>
<accession>A0A427YIJ5</accession>
<organism evidence="3 4">
    <name type="scientific">Saitozyma podzolica</name>
    <dbReference type="NCBI Taxonomy" id="1890683"/>
    <lineage>
        <taxon>Eukaryota</taxon>
        <taxon>Fungi</taxon>
        <taxon>Dikarya</taxon>
        <taxon>Basidiomycota</taxon>
        <taxon>Agaricomycotina</taxon>
        <taxon>Tremellomycetes</taxon>
        <taxon>Tremellales</taxon>
        <taxon>Trimorphomycetaceae</taxon>
        <taxon>Saitozyma</taxon>
    </lineage>
</organism>
<feature type="compositionally biased region" description="Polar residues" evidence="1">
    <location>
        <begin position="96"/>
        <end position="107"/>
    </location>
</feature>
<dbReference type="AlphaFoldDB" id="A0A427YIJ5"/>
<protein>
    <recommendedName>
        <fullName evidence="2">DUF7923 domain-containing protein</fullName>
    </recommendedName>
</protein>
<feature type="compositionally biased region" description="Polar residues" evidence="1">
    <location>
        <begin position="973"/>
        <end position="990"/>
    </location>
</feature>
<evidence type="ECO:0000259" key="2">
    <source>
        <dbReference type="Pfam" id="PF25540"/>
    </source>
</evidence>
<feature type="domain" description="DUF7923" evidence="2">
    <location>
        <begin position="570"/>
        <end position="729"/>
    </location>
</feature>
<dbReference type="Proteomes" id="UP000279259">
    <property type="component" value="Unassembled WGS sequence"/>
</dbReference>
<feature type="compositionally biased region" description="Polar residues" evidence="1">
    <location>
        <begin position="354"/>
        <end position="363"/>
    </location>
</feature>
<feature type="region of interest" description="Disordered" evidence="1">
    <location>
        <begin position="794"/>
        <end position="890"/>
    </location>
</feature>
<feature type="region of interest" description="Disordered" evidence="1">
    <location>
        <begin position="320"/>
        <end position="395"/>
    </location>
</feature>
<feature type="compositionally biased region" description="Low complexity" evidence="1">
    <location>
        <begin position="936"/>
        <end position="949"/>
    </location>
</feature>
<sequence>MEEADLLDLSGYDWSQPTPVQAFSPQVQSSSPQAASEPSQSPNSAPRLGLASEWTPILRPDSIGVTPIITTPEVADEDTNVWSSGGLSPIPDVNESADSTHTTNTPAPTSPPLSIKLSPLAEPFKSARAENSSPNTSPNAAGQPLPSSSPFSSSGYAARSPRGSHGLMYNAIADWVKGNSRSRDGPDDRHSPSSVSQRSTPSFHSIPTLVPVRISDPTTVARSPVINQVTTINQSPSSKPPTGDIKDSGLPPTPSPSGNSSFVKDATLPSNVHPEEDPTSPISRLTASLSAISLTQDIDTVDEDDQEKVTRLTNYTTPGKKKPMLLVSPTSTVPSFSPPCTPVPPPTPDEPRSQDQMQGSVNEALSWEVTDSDSVTDTSPELDTAGQPKGSTGSAVSLHVLDITSEGPEEPDETDSRHLSVQLGDPHQQRLSGLADQWKECRATLEDFSKGFQDVIERLQPRGGSPAPTNNDESTLKALQAHIAHLTARVTGLQSEKKAVADRLAASEGKCRALGDALSSAHALEETLHSQIQELQDSKVREARLKSELAKLYIPLKLQSTKIMRQYEQQKFFALVLLEGHHTLFDPTSIRSGHRGGRDMGAYIETVLSSLCRMDGVTGGPAAIVLHLFLDIPATAKLLLESGVIQRRRELHHFLDGLSAHSALFTVVDTEGPDGPANKIRDHIELYSGVTACSTIVLAAKEYEPYRALVDELSGDQSRMKLRAVRSTPDSDDDPFAVLGQDRLVYINGVFPDVGFGRIDLVAEDGGWKTTPPPAAASRLLDSPETARLLARPALISPATGHRRQTPFSPSPPAELKPAPWERVDGMSSSPPLETPLPSRPVPSGTLLDQYYSSQSDSSASSVAGSDRTATPPTPKAKTTALPAKPSLHDRIHGTALRVPIGASEGSIGGSPPESDEDEPSVPLPHLAIKFVQRPTTFSASPAPSTASSRDSPYNAGCSPRQSRLAPRFSGKGPSTSGSNDIPLGTTSGQWGAPNDSGDRVHGFKRHPNSHTFQ</sequence>
<gene>
    <name evidence="3" type="ORF">EHS25_010092</name>
</gene>
<feature type="region of interest" description="Disordered" evidence="1">
    <location>
        <begin position="936"/>
        <end position="1014"/>
    </location>
</feature>
<dbReference type="InterPro" id="IPR057683">
    <property type="entry name" value="DUF7923"/>
</dbReference>
<feature type="compositionally biased region" description="Low complexity" evidence="1">
    <location>
        <begin position="849"/>
        <end position="886"/>
    </location>
</feature>
<feature type="compositionally biased region" description="Polar residues" evidence="1">
    <location>
        <begin position="372"/>
        <end position="381"/>
    </location>
</feature>
<feature type="compositionally biased region" description="Low complexity" evidence="1">
    <location>
        <begin position="144"/>
        <end position="154"/>
    </location>
</feature>
<feature type="compositionally biased region" description="Low complexity" evidence="1">
    <location>
        <begin position="902"/>
        <end position="913"/>
    </location>
</feature>